<dbReference type="AlphaFoldDB" id="A0A1I6UBT5"/>
<accession>A0A1I6UBT5</accession>
<proteinExistence type="predicted"/>
<protein>
    <submittedName>
        <fullName evidence="1">Uncharacterized protein</fullName>
    </submittedName>
</protein>
<name>A0A1I6UBT5_9EURY</name>
<keyword evidence="2" id="KW-1185">Reference proteome</keyword>
<sequence length="93" mass="10732">MQRLDSIFDPLQHGKEDIQMMGRLECGLLYICGRIWWWMIVVPRRLWFRVAIPSALPGLLLTNLDIVNCVVASDKPSNIHSSFAYCRRILCAV</sequence>
<reference evidence="2" key="1">
    <citation type="submission" date="2016-10" db="EMBL/GenBank/DDBJ databases">
        <authorList>
            <person name="Varghese N."/>
            <person name="Submissions S."/>
        </authorList>
    </citation>
    <scope>NUCLEOTIDE SEQUENCE [LARGE SCALE GENOMIC DNA]</scope>
    <source>
        <strain evidence="2">DSM 22427</strain>
    </source>
</reference>
<gene>
    <name evidence="1" type="ORF">SAMN04488556_3721</name>
</gene>
<evidence type="ECO:0000313" key="1">
    <source>
        <dbReference type="EMBL" id="SFS98848.1"/>
    </source>
</evidence>
<dbReference type="Proteomes" id="UP000199199">
    <property type="component" value="Unassembled WGS sequence"/>
</dbReference>
<organism evidence="1 2">
    <name type="scientific">Halostagnicola kamekurae</name>
    <dbReference type="NCBI Taxonomy" id="619731"/>
    <lineage>
        <taxon>Archaea</taxon>
        <taxon>Methanobacteriati</taxon>
        <taxon>Methanobacteriota</taxon>
        <taxon>Stenosarchaea group</taxon>
        <taxon>Halobacteria</taxon>
        <taxon>Halobacteriales</taxon>
        <taxon>Natrialbaceae</taxon>
        <taxon>Halostagnicola</taxon>
    </lineage>
</organism>
<dbReference type="EMBL" id="FOZS01000004">
    <property type="protein sequence ID" value="SFS98848.1"/>
    <property type="molecule type" value="Genomic_DNA"/>
</dbReference>
<evidence type="ECO:0000313" key="2">
    <source>
        <dbReference type="Proteomes" id="UP000199199"/>
    </source>
</evidence>